<dbReference type="Proteomes" id="UP000030764">
    <property type="component" value="Unassembled WGS sequence"/>
</dbReference>
<keyword evidence="3" id="KW-1185">Reference proteome</keyword>
<dbReference type="EMBL" id="KL363435">
    <property type="protein sequence ID" value="KFD45723.1"/>
    <property type="molecule type" value="Genomic_DNA"/>
</dbReference>
<proteinExistence type="predicted"/>
<organism evidence="2 3">
    <name type="scientific">Trichuris suis</name>
    <name type="common">pig whipworm</name>
    <dbReference type="NCBI Taxonomy" id="68888"/>
    <lineage>
        <taxon>Eukaryota</taxon>
        <taxon>Metazoa</taxon>
        <taxon>Ecdysozoa</taxon>
        <taxon>Nematoda</taxon>
        <taxon>Enoplea</taxon>
        <taxon>Dorylaimia</taxon>
        <taxon>Trichinellida</taxon>
        <taxon>Trichuridae</taxon>
        <taxon>Trichuris</taxon>
    </lineage>
</organism>
<sequence>MTGGSAKLKVAKGGPGSEKVGKHWCKARSEADNDGKTARGGSRRGGERTANVQLSINWIHEKKRLLTSYCDILSPQLGKIFESDSSKENMTKTILSHGHETGCANPRP</sequence>
<protein>
    <submittedName>
        <fullName evidence="2">Uncharacterized protein</fullName>
    </submittedName>
</protein>
<feature type="region of interest" description="Disordered" evidence="1">
    <location>
        <begin position="1"/>
        <end position="48"/>
    </location>
</feature>
<name>A0A085LL77_9BILA</name>
<evidence type="ECO:0000313" key="2">
    <source>
        <dbReference type="EMBL" id="KFD45723.1"/>
    </source>
</evidence>
<accession>A0A085LL77</accession>
<feature type="region of interest" description="Disordered" evidence="1">
    <location>
        <begin position="85"/>
        <end position="108"/>
    </location>
</feature>
<feature type="compositionally biased region" description="Basic and acidic residues" evidence="1">
    <location>
        <begin position="27"/>
        <end position="37"/>
    </location>
</feature>
<evidence type="ECO:0000256" key="1">
    <source>
        <dbReference type="SAM" id="MobiDB-lite"/>
    </source>
</evidence>
<evidence type="ECO:0000313" key="3">
    <source>
        <dbReference type="Proteomes" id="UP000030764"/>
    </source>
</evidence>
<dbReference type="AlphaFoldDB" id="A0A085LL77"/>
<reference evidence="2 3" key="1">
    <citation type="journal article" date="2014" name="Nat. Genet.">
        <title>Genome and transcriptome of the porcine whipworm Trichuris suis.</title>
        <authorList>
            <person name="Jex A.R."/>
            <person name="Nejsum P."/>
            <person name="Schwarz E.M."/>
            <person name="Hu L."/>
            <person name="Young N.D."/>
            <person name="Hall R.S."/>
            <person name="Korhonen P.K."/>
            <person name="Liao S."/>
            <person name="Thamsborg S."/>
            <person name="Xia J."/>
            <person name="Xu P."/>
            <person name="Wang S."/>
            <person name="Scheerlinck J.P."/>
            <person name="Hofmann A."/>
            <person name="Sternberg P.W."/>
            <person name="Wang J."/>
            <person name="Gasser R.B."/>
        </authorList>
    </citation>
    <scope>NUCLEOTIDE SEQUENCE [LARGE SCALE GENOMIC DNA]</scope>
    <source>
        <strain evidence="2">DCEP-RM93M</strain>
    </source>
</reference>
<gene>
    <name evidence="2" type="ORF">M513_13401</name>
</gene>